<feature type="compositionally biased region" description="Basic and acidic residues" evidence="3">
    <location>
        <begin position="255"/>
        <end position="302"/>
    </location>
</feature>
<dbReference type="Pfam" id="PF05383">
    <property type="entry name" value="La"/>
    <property type="match status" value="1"/>
</dbReference>
<dbReference type="InterPro" id="IPR035979">
    <property type="entry name" value="RBD_domain_sf"/>
</dbReference>
<feature type="domain" description="HTH La-type RNA-binding" evidence="5">
    <location>
        <begin position="1"/>
        <end position="94"/>
    </location>
</feature>
<dbReference type="PROSITE" id="PS50102">
    <property type="entry name" value="RRM"/>
    <property type="match status" value="1"/>
</dbReference>
<keyword evidence="8" id="KW-1185">Reference proteome</keyword>
<feature type="compositionally biased region" description="Basic and acidic residues" evidence="3">
    <location>
        <begin position="432"/>
        <end position="462"/>
    </location>
</feature>
<evidence type="ECO:0000259" key="6">
    <source>
        <dbReference type="PROSITE" id="PS51939"/>
    </source>
</evidence>
<dbReference type="AlphaFoldDB" id="A0AA38FG61"/>
<dbReference type="OMA" id="QFERSIY"/>
<evidence type="ECO:0000256" key="2">
    <source>
        <dbReference type="PROSITE-ProRule" id="PRU00332"/>
    </source>
</evidence>
<evidence type="ECO:0000256" key="1">
    <source>
        <dbReference type="ARBA" id="ARBA00022884"/>
    </source>
</evidence>
<comment type="caution">
    <text evidence="7">The sequence shown here is derived from an EMBL/GenBank/DDBJ whole genome shotgun (WGS) entry which is preliminary data.</text>
</comment>
<name>A0AA38FG61_TAXCH</name>
<dbReference type="InterPro" id="IPR045180">
    <property type="entry name" value="La_dom_prot"/>
</dbReference>
<dbReference type="InterPro" id="IPR036390">
    <property type="entry name" value="WH_DNA-bd_sf"/>
</dbReference>
<sequence length="462" mass="51802">VEFYFSDSNLPRDKFLKKCIEESEDERVNLSLICSFKRMKEHLRLKEDVGPDNVPEESVTAVADVLRKSASTLQLSDDGKRVGRVNKLLKPEEILEQVDTRTIAASPFPYDVKLEDVEEFFGQHGKVNSVRLPRHVAVNKVYCGSALIEFSSEEEANAIYKLNLVYGGADLEIKSKKDFDAERRVLLEEINSGEGGSIRNNWQKDGRAEAARTDNNYPKGLIIAFTLRKLSEENSGEQNDTALAACKENSEEAIEQDKSAEATHKDDSGDATNGKHSEDEENKEKATHKDDSGDATNGKHSEDEENKEIEDKITREDMKMIMNKYGTVKYVDYSMGGDSGYIRFEQPEAAQKARAAAVLAEEGGLIVKDYVAMLEAVEGDAEREYWVKLRDFQGRRRDNSGNNRGRGGRGRGGRQSFNNRNSYNKENKHKRGGEDAISGKDERPNKVTKLENKVEASKAAEV</sequence>
<evidence type="ECO:0000256" key="3">
    <source>
        <dbReference type="SAM" id="MobiDB-lite"/>
    </source>
</evidence>
<dbReference type="InterPro" id="IPR000504">
    <property type="entry name" value="RRM_dom"/>
</dbReference>
<evidence type="ECO:0000259" key="5">
    <source>
        <dbReference type="PROSITE" id="PS50961"/>
    </source>
</evidence>
<protein>
    <recommendedName>
        <fullName evidence="9">La protein</fullName>
    </recommendedName>
</protein>
<dbReference type="Pfam" id="PF00076">
    <property type="entry name" value="RRM_1"/>
    <property type="match status" value="1"/>
</dbReference>
<dbReference type="SUPFAM" id="SSF54928">
    <property type="entry name" value="RNA-binding domain, RBD"/>
    <property type="match status" value="2"/>
</dbReference>
<dbReference type="SMART" id="SM00360">
    <property type="entry name" value="RRM"/>
    <property type="match status" value="2"/>
</dbReference>
<dbReference type="Pfam" id="PF08777">
    <property type="entry name" value="RRM_3"/>
    <property type="match status" value="1"/>
</dbReference>
<feature type="non-terminal residue" evidence="7">
    <location>
        <position position="462"/>
    </location>
</feature>
<dbReference type="PROSITE" id="PS51939">
    <property type="entry name" value="XRRM"/>
    <property type="match status" value="1"/>
</dbReference>
<dbReference type="EMBL" id="JAHRHJ020000009">
    <property type="protein sequence ID" value="KAH9300985.1"/>
    <property type="molecule type" value="Genomic_DNA"/>
</dbReference>
<dbReference type="PROSITE" id="PS50961">
    <property type="entry name" value="HTH_LA"/>
    <property type="match status" value="1"/>
</dbReference>
<accession>A0AA38FG61</accession>
<dbReference type="InterPro" id="IPR006630">
    <property type="entry name" value="La_HTH"/>
</dbReference>
<feature type="region of interest" description="Disordered" evidence="3">
    <location>
        <begin position="395"/>
        <end position="462"/>
    </location>
</feature>
<dbReference type="Proteomes" id="UP000824469">
    <property type="component" value="Unassembled WGS sequence"/>
</dbReference>
<evidence type="ECO:0000313" key="7">
    <source>
        <dbReference type="EMBL" id="KAH9300985.1"/>
    </source>
</evidence>
<dbReference type="SMART" id="SM00715">
    <property type="entry name" value="LA"/>
    <property type="match status" value="1"/>
</dbReference>
<dbReference type="GO" id="GO:1990904">
    <property type="term" value="C:ribonucleoprotein complex"/>
    <property type="evidence" value="ECO:0007669"/>
    <property type="project" value="UniProtKB-UniRule"/>
</dbReference>
<dbReference type="Gene3D" id="1.10.10.10">
    <property type="entry name" value="Winged helix-like DNA-binding domain superfamily/Winged helix DNA-binding domain"/>
    <property type="match status" value="1"/>
</dbReference>
<evidence type="ECO:0000313" key="8">
    <source>
        <dbReference type="Proteomes" id="UP000824469"/>
    </source>
</evidence>
<feature type="domain" description="RRM" evidence="4">
    <location>
        <begin position="101"/>
        <end position="192"/>
    </location>
</feature>
<dbReference type="GO" id="GO:0005634">
    <property type="term" value="C:nucleus"/>
    <property type="evidence" value="ECO:0007669"/>
    <property type="project" value="TreeGrafter"/>
</dbReference>
<dbReference type="InterPro" id="IPR012677">
    <property type="entry name" value="Nucleotide-bd_a/b_plait_sf"/>
</dbReference>
<evidence type="ECO:0000259" key="4">
    <source>
        <dbReference type="PROSITE" id="PS50102"/>
    </source>
</evidence>
<gene>
    <name evidence="7" type="ORF">KI387_012568</name>
</gene>
<dbReference type="InterPro" id="IPR036388">
    <property type="entry name" value="WH-like_DNA-bd_sf"/>
</dbReference>
<proteinExistence type="predicted"/>
<feature type="domain" description="XRRM" evidence="6">
    <location>
        <begin position="294"/>
        <end position="415"/>
    </location>
</feature>
<dbReference type="GO" id="GO:0003729">
    <property type="term" value="F:mRNA binding"/>
    <property type="evidence" value="ECO:0007669"/>
    <property type="project" value="TreeGrafter"/>
</dbReference>
<dbReference type="SUPFAM" id="SSF46785">
    <property type="entry name" value="Winged helix' DNA-binding domain"/>
    <property type="match status" value="1"/>
</dbReference>
<dbReference type="PANTHER" id="PTHR22792:SF140">
    <property type="entry name" value="ACHILLES, ISOFORM A"/>
    <property type="match status" value="1"/>
</dbReference>
<reference evidence="7 8" key="1">
    <citation type="journal article" date="2021" name="Nat. Plants">
        <title>The Taxus genome provides insights into paclitaxel biosynthesis.</title>
        <authorList>
            <person name="Xiong X."/>
            <person name="Gou J."/>
            <person name="Liao Q."/>
            <person name="Li Y."/>
            <person name="Zhou Q."/>
            <person name="Bi G."/>
            <person name="Li C."/>
            <person name="Du R."/>
            <person name="Wang X."/>
            <person name="Sun T."/>
            <person name="Guo L."/>
            <person name="Liang H."/>
            <person name="Lu P."/>
            <person name="Wu Y."/>
            <person name="Zhang Z."/>
            <person name="Ro D.K."/>
            <person name="Shang Y."/>
            <person name="Huang S."/>
            <person name="Yan J."/>
        </authorList>
    </citation>
    <scope>NUCLEOTIDE SEQUENCE [LARGE SCALE GENOMIC DNA]</scope>
    <source>
        <strain evidence="7">Ta-2019</strain>
    </source>
</reference>
<dbReference type="Gene3D" id="3.30.70.330">
    <property type="match status" value="2"/>
</dbReference>
<dbReference type="CDD" id="cd12291">
    <property type="entry name" value="RRM1_La"/>
    <property type="match status" value="1"/>
</dbReference>
<dbReference type="InterPro" id="IPR014886">
    <property type="entry name" value="La_xRRM"/>
</dbReference>
<evidence type="ECO:0008006" key="9">
    <source>
        <dbReference type="Google" id="ProtNLM"/>
    </source>
</evidence>
<keyword evidence="1 2" id="KW-0694">RNA-binding</keyword>
<feature type="region of interest" description="Disordered" evidence="3">
    <location>
        <begin position="248"/>
        <end position="310"/>
    </location>
</feature>
<organism evidence="7 8">
    <name type="scientific">Taxus chinensis</name>
    <name type="common">Chinese yew</name>
    <name type="synonym">Taxus wallichiana var. chinensis</name>
    <dbReference type="NCBI Taxonomy" id="29808"/>
    <lineage>
        <taxon>Eukaryota</taxon>
        <taxon>Viridiplantae</taxon>
        <taxon>Streptophyta</taxon>
        <taxon>Embryophyta</taxon>
        <taxon>Tracheophyta</taxon>
        <taxon>Spermatophyta</taxon>
        <taxon>Pinopsida</taxon>
        <taxon>Pinidae</taxon>
        <taxon>Conifers II</taxon>
        <taxon>Cupressales</taxon>
        <taxon>Taxaceae</taxon>
        <taxon>Taxus</taxon>
    </lineage>
</organism>
<dbReference type="PANTHER" id="PTHR22792">
    <property type="entry name" value="LUPUS LA PROTEIN-RELATED"/>
    <property type="match status" value="1"/>
</dbReference>